<evidence type="ECO:0000256" key="1">
    <source>
        <dbReference type="SAM" id="MobiDB-lite"/>
    </source>
</evidence>
<name>A0ABR1YS77_9PEZI</name>
<evidence type="ECO:0000313" key="2">
    <source>
        <dbReference type="EMBL" id="KAK8235994.1"/>
    </source>
</evidence>
<feature type="compositionally biased region" description="Basic and acidic residues" evidence="1">
    <location>
        <begin position="1"/>
        <end position="12"/>
    </location>
</feature>
<keyword evidence="3" id="KW-1185">Reference proteome</keyword>
<proteinExistence type="predicted"/>
<dbReference type="Proteomes" id="UP001492380">
    <property type="component" value="Unassembled WGS sequence"/>
</dbReference>
<organism evidence="2 3">
    <name type="scientific">Phyllosticta capitalensis</name>
    <dbReference type="NCBI Taxonomy" id="121624"/>
    <lineage>
        <taxon>Eukaryota</taxon>
        <taxon>Fungi</taxon>
        <taxon>Dikarya</taxon>
        <taxon>Ascomycota</taxon>
        <taxon>Pezizomycotina</taxon>
        <taxon>Dothideomycetes</taxon>
        <taxon>Dothideomycetes incertae sedis</taxon>
        <taxon>Botryosphaeriales</taxon>
        <taxon>Phyllostictaceae</taxon>
        <taxon>Phyllosticta</taxon>
    </lineage>
</organism>
<feature type="compositionally biased region" description="Basic and acidic residues" evidence="1">
    <location>
        <begin position="51"/>
        <end position="73"/>
    </location>
</feature>
<sequence length="84" mass="9097">MSQSDARKEAEYRLSVSSKDASTMEQAAKVSDGRRGVSKDPDSLRIPSVSEEDRMTKAAKASRDKRQENKSKGESTSGQSSSGK</sequence>
<reference evidence="2 3" key="1">
    <citation type="submission" date="2024-04" db="EMBL/GenBank/DDBJ databases">
        <title>Phyllosticta paracitricarpa is synonymous to the EU quarantine fungus P. citricarpa based on phylogenomic analyses.</title>
        <authorList>
            <consortium name="Lawrence Berkeley National Laboratory"/>
            <person name="Van Ingen-Buijs V.A."/>
            <person name="Van Westerhoven A.C."/>
            <person name="Haridas S."/>
            <person name="Skiadas P."/>
            <person name="Martin F."/>
            <person name="Groenewald J.Z."/>
            <person name="Crous P.W."/>
            <person name="Seidl M.F."/>
        </authorList>
    </citation>
    <scope>NUCLEOTIDE SEQUENCE [LARGE SCALE GENOMIC DNA]</scope>
    <source>
        <strain evidence="2 3">CBS 123374</strain>
    </source>
</reference>
<feature type="compositionally biased region" description="Polar residues" evidence="1">
    <location>
        <begin position="15"/>
        <end position="25"/>
    </location>
</feature>
<accession>A0ABR1YS77</accession>
<dbReference type="EMBL" id="JBBWRZ010000005">
    <property type="protein sequence ID" value="KAK8235994.1"/>
    <property type="molecule type" value="Genomic_DNA"/>
</dbReference>
<protein>
    <submittedName>
        <fullName evidence="2">Uncharacterized protein</fullName>
    </submittedName>
</protein>
<feature type="compositionally biased region" description="Low complexity" evidence="1">
    <location>
        <begin position="74"/>
        <end position="84"/>
    </location>
</feature>
<feature type="compositionally biased region" description="Basic and acidic residues" evidence="1">
    <location>
        <begin position="31"/>
        <end position="43"/>
    </location>
</feature>
<gene>
    <name evidence="2" type="ORF">HDK90DRAFT_486184</name>
</gene>
<evidence type="ECO:0000313" key="3">
    <source>
        <dbReference type="Proteomes" id="UP001492380"/>
    </source>
</evidence>
<comment type="caution">
    <text evidence="2">The sequence shown here is derived from an EMBL/GenBank/DDBJ whole genome shotgun (WGS) entry which is preliminary data.</text>
</comment>
<feature type="region of interest" description="Disordered" evidence="1">
    <location>
        <begin position="1"/>
        <end position="84"/>
    </location>
</feature>